<sequence length="134" mass="15521">MKIKSICNIFGVILIGIAIAGAALQLNALFDIYQEQISSGQMMMDMGYFWMQVPVNFGTYINAVIWGGVFLIIPYFYEVLKEKNIILREKENIPDNQPFYEENFGAVDRNKEEPLKEEIPEEAKDKDERIFWNG</sequence>
<feature type="transmembrane region" description="Helical" evidence="1">
    <location>
        <begin position="12"/>
        <end position="33"/>
    </location>
</feature>
<reference evidence="2" key="1">
    <citation type="submission" date="2020-09" db="EMBL/GenBank/DDBJ databases">
        <title>A novel bacterium of genus Bacillus, isolated from South China Sea.</title>
        <authorList>
            <person name="Huang H."/>
            <person name="Mo K."/>
            <person name="Hu Y."/>
        </authorList>
    </citation>
    <scope>NUCLEOTIDE SEQUENCE</scope>
    <source>
        <strain evidence="2">IB182487</strain>
    </source>
</reference>
<dbReference type="RefSeq" id="WP_191157811.1">
    <property type="nucleotide sequence ID" value="NZ_JACXAI010000008.1"/>
</dbReference>
<evidence type="ECO:0000256" key="1">
    <source>
        <dbReference type="SAM" id="Phobius"/>
    </source>
</evidence>
<accession>A0A926NFH3</accession>
<protein>
    <submittedName>
        <fullName evidence="2">Uncharacterized protein</fullName>
    </submittedName>
</protein>
<feature type="transmembrane region" description="Helical" evidence="1">
    <location>
        <begin position="53"/>
        <end position="77"/>
    </location>
</feature>
<keyword evidence="1" id="KW-0472">Membrane</keyword>
<gene>
    <name evidence="2" type="ORF">IC621_08695</name>
</gene>
<evidence type="ECO:0000313" key="3">
    <source>
        <dbReference type="Proteomes" id="UP000626844"/>
    </source>
</evidence>
<dbReference type="EMBL" id="JACXAI010000008">
    <property type="protein sequence ID" value="MBD1380306.1"/>
    <property type="molecule type" value="Genomic_DNA"/>
</dbReference>
<evidence type="ECO:0000313" key="2">
    <source>
        <dbReference type="EMBL" id="MBD1380306.1"/>
    </source>
</evidence>
<keyword evidence="1" id="KW-0812">Transmembrane</keyword>
<keyword evidence="3" id="KW-1185">Reference proteome</keyword>
<dbReference type="Proteomes" id="UP000626844">
    <property type="component" value="Unassembled WGS sequence"/>
</dbReference>
<keyword evidence="1" id="KW-1133">Transmembrane helix</keyword>
<comment type="caution">
    <text evidence="2">The sequence shown here is derived from an EMBL/GenBank/DDBJ whole genome shotgun (WGS) entry which is preliminary data.</text>
</comment>
<organism evidence="2 3">
    <name type="scientific">Metabacillus arenae</name>
    <dbReference type="NCBI Taxonomy" id="2771434"/>
    <lineage>
        <taxon>Bacteria</taxon>
        <taxon>Bacillati</taxon>
        <taxon>Bacillota</taxon>
        <taxon>Bacilli</taxon>
        <taxon>Bacillales</taxon>
        <taxon>Bacillaceae</taxon>
        <taxon>Metabacillus</taxon>
    </lineage>
</organism>
<proteinExistence type="predicted"/>
<dbReference type="AlphaFoldDB" id="A0A926NFH3"/>
<name>A0A926NFH3_9BACI</name>